<sequence>MFDLRDILSVGQNAMIRQVVQKSDTASNYTKELNELLATPACVGMAIKASVETIDQYLPEGFISIGYSTEFTHTATTSLGMTITIKVTIIEIEDHEVVLQIKAWDEQGEVGHGIHKRIVVNQEALLKKARQRTRFLTNRKLV</sequence>
<feature type="binding site" evidence="1">
    <location>
        <position position="117"/>
    </location>
    <ligand>
        <name>substrate</name>
    </ligand>
</feature>
<dbReference type="InterPro" id="IPR029069">
    <property type="entry name" value="HotDog_dom_sf"/>
</dbReference>
<dbReference type="PANTHER" id="PTHR36934">
    <property type="entry name" value="BLR0278 PROTEIN"/>
    <property type="match status" value="1"/>
</dbReference>
<evidence type="ECO:0000313" key="4">
    <source>
        <dbReference type="Proteomes" id="UP000199662"/>
    </source>
</evidence>
<gene>
    <name evidence="3" type="ORF">SAMN05660742_11418</name>
</gene>
<dbReference type="InterPro" id="IPR025540">
    <property type="entry name" value="FlK"/>
</dbReference>
<feature type="domain" description="Fluoroacetyl-CoA-specific thioesterase-like" evidence="2">
    <location>
        <begin position="20"/>
        <end position="123"/>
    </location>
</feature>
<dbReference type="SUPFAM" id="SSF54637">
    <property type="entry name" value="Thioesterase/thiol ester dehydrase-isomerase"/>
    <property type="match status" value="1"/>
</dbReference>
<dbReference type="Gene3D" id="3.10.129.10">
    <property type="entry name" value="Hotdog Thioesterase"/>
    <property type="match status" value="1"/>
</dbReference>
<feature type="binding site" evidence="1">
    <location>
        <position position="66"/>
    </location>
    <ligand>
        <name>CoA</name>
        <dbReference type="ChEBI" id="CHEBI:57287"/>
    </ligand>
</feature>
<dbReference type="STRING" id="84035.SAMN05660742_11418"/>
<feature type="binding site" evidence="1">
    <location>
        <position position="66"/>
    </location>
    <ligand>
        <name>substrate</name>
    </ligand>
</feature>
<keyword evidence="4" id="KW-1185">Reference proteome</keyword>
<dbReference type="AlphaFoldDB" id="A0A1H7AYJ3"/>
<dbReference type="Proteomes" id="UP000199662">
    <property type="component" value="Unassembled WGS sequence"/>
</dbReference>
<name>A0A1H7AYJ3_9FIRM</name>
<accession>A0A1H7AYJ3</accession>
<proteinExistence type="predicted"/>
<evidence type="ECO:0000256" key="1">
    <source>
        <dbReference type="PIRSR" id="PIRSR014972-2"/>
    </source>
</evidence>
<organism evidence="3 4">
    <name type="scientific">Propionispira arboris</name>
    <dbReference type="NCBI Taxonomy" id="84035"/>
    <lineage>
        <taxon>Bacteria</taxon>
        <taxon>Bacillati</taxon>
        <taxon>Bacillota</taxon>
        <taxon>Negativicutes</taxon>
        <taxon>Selenomonadales</taxon>
        <taxon>Selenomonadaceae</taxon>
        <taxon>Propionispira</taxon>
    </lineage>
</organism>
<reference evidence="3 4" key="1">
    <citation type="submission" date="2016-10" db="EMBL/GenBank/DDBJ databases">
        <authorList>
            <person name="de Groot N.N."/>
        </authorList>
    </citation>
    <scope>NUCLEOTIDE SEQUENCE [LARGE SCALE GENOMIC DNA]</scope>
    <source>
        <strain evidence="3 4">DSM 2179</strain>
    </source>
</reference>
<protein>
    <submittedName>
        <fullName evidence="3">Predicted thioesterase</fullName>
    </submittedName>
</protein>
<dbReference type="RefSeq" id="WP_091832745.1">
    <property type="nucleotide sequence ID" value="NZ_FNZK01000014.1"/>
</dbReference>
<dbReference type="EMBL" id="FNZK01000014">
    <property type="protein sequence ID" value="SEJ69684.1"/>
    <property type="molecule type" value="Genomic_DNA"/>
</dbReference>
<evidence type="ECO:0000259" key="2">
    <source>
        <dbReference type="Pfam" id="PF22636"/>
    </source>
</evidence>
<evidence type="ECO:0000313" key="3">
    <source>
        <dbReference type="EMBL" id="SEJ69684.1"/>
    </source>
</evidence>
<dbReference type="InterPro" id="IPR054485">
    <property type="entry name" value="FlK-like_dom"/>
</dbReference>
<dbReference type="PANTHER" id="PTHR36934:SF1">
    <property type="entry name" value="THIOESTERASE DOMAIN-CONTAINING PROTEIN"/>
    <property type="match status" value="1"/>
</dbReference>
<dbReference type="Pfam" id="PF22636">
    <property type="entry name" value="FlK"/>
    <property type="match status" value="1"/>
</dbReference>
<dbReference type="PIRSF" id="PIRSF014972">
    <property type="entry name" value="FlK"/>
    <property type="match status" value="1"/>
</dbReference>